<dbReference type="SUPFAM" id="SSF160467">
    <property type="entry name" value="PH0987 N-terminal domain-like"/>
    <property type="match status" value="1"/>
</dbReference>
<gene>
    <name evidence="5" type="ORF">UFOPK2809_00381</name>
</gene>
<proteinExistence type="predicted"/>
<dbReference type="PANTHER" id="PTHR34698">
    <property type="entry name" value="5-OXOPROLINASE SUBUNIT B"/>
    <property type="match status" value="1"/>
</dbReference>
<dbReference type="InterPro" id="IPR029000">
    <property type="entry name" value="Cyclophilin-like_dom_sf"/>
</dbReference>
<dbReference type="GO" id="GO:0016787">
    <property type="term" value="F:hydrolase activity"/>
    <property type="evidence" value="ECO:0007669"/>
    <property type="project" value="UniProtKB-KW"/>
</dbReference>
<dbReference type="EMBL" id="CAEZZA010000034">
    <property type="protein sequence ID" value="CAB4741543.1"/>
    <property type="molecule type" value="Genomic_DNA"/>
</dbReference>
<dbReference type="GO" id="GO:0005524">
    <property type="term" value="F:ATP binding"/>
    <property type="evidence" value="ECO:0007669"/>
    <property type="project" value="UniProtKB-KW"/>
</dbReference>
<dbReference type="PANTHER" id="PTHR34698:SF2">
    <property type="entry name" value="5-OXOPROLINASE SUBUNIT B"/>
    <property type="match status" value="1"/>
</dbReference>
<sequence length="301" mass="33999">MSAMTRVFGDGSIATYGAEEFVFVEISREMSLEDTLRGIALTDAIRSLDLPGITDICPSHVSYMLRVNPDLIEHEALLDILQEVHTAVAATENLKIHGRLIEMPMYYQDPWTLETLKRFRDRHQSPETDDISYCAMINGFADVESFVTAHSSNPHIATFIGFMPGNAECYQLVPRNLTLEAPKYLRPRTDTPERALGFGGAFTNVYPVRGAGGFQLIGRTPTPVIDISQKLADFADNFVMPRCGDIFKYRPIDADEYHDIRRDVKDGSFRFRMKPVEFDLTAFNLDPSKYNIELLDGLRSD</sequence>
<dbReference type="AlphaFoldDB" id="A0A6J6T3M7"/>
<feature type="domain" description="Carboxyltransferase" evidence="4">
    <location>
        <begin position="14"/>
        <end position="241"/>
    </location>
</feature>
<accession>A0A6J6T3M7</accession>
<evidence type="ECO:0000256" key="2">
    <source>
        <dbReference type="ARBA" id="ARBA00022801"/>
    </source>
</evidence>
<dbReference type="InterPro" id="IPR003833">
    <property type="entry name" value="CT_C_D"/>
</dbReference>
<protein>
    <submittedName>
        <fullName evidence="5">Unannotated protein</fullName>
    </submittedName>
</protein>
<dbReference type="Pfam" id="PF02682">
    <property type="entry name" value="CT_C_D"/>
    <property type="match status" value="1"/>
</dbReference>
<reference evidence="5" key="1">
    <citation type="submission" date="2020-05" db="EMBL/GenBank/DDBJ databases">
        <authorList>
            <person name="Chiriac C."/>
            <person name="Salcher M."/>
            <person name="Ghai R."/>
            <person name="Kavagutti S V."/>
        </authorList>
    </citation>
    <scope>NUCLEOTIDE SEQUENCE</scope>
</reference>
<evidence type="ECO:0000259" key="4">
    <source>
        <dbReference type="SMART" id="SM00796"/>
    </source>
</evidence>
<evidence type="ECO:0000256" key="1">
    <source>
        <dbReference type="ARBA" id="ARBA00022741"/>
    </source>
</evidence>
<dbReference type="SUPFAM" id="SSF50891">
    <property type="entry name" value="Cyclophilin-like"/>
    <property type="match status" value="1"/>
</dbReference>
<dbReference type="InterPro" id="IPR010016">
    <property type="entry name" value="PxpB"/>
</dbReference>
<keyword evidence="2" id="KW-0378">Hydrolase</keyword>
<dbReference type="Gene3D" id="2.40.100.10">
    <property type="entry name" value="Cyclophilin-like"/>
    <property type="match status" value="1"/>
</dbReference>
<evidence type="ECO:0000313" key="5">
    <source>
        <dbReference type="EMBL" id="CAB4741543.1"/>
    </source>
</evidence>
<organism evidence="5">
    <name type="scientific">freshwater metagenome</name>
    <dbReference type="NCBI Taxonomy" id="449393"/>
    <lineage>
        <taxon>unclassified sequences</taxon>
        <taxon>metagenomes</taxon>
        <taxon>ecological metagenomes</taxon>
    </lineage>
</organism>
<keyword evidence="1" id="KW-0547">Nucleotide-binding</keyword>
<evidence type="ECO:0000256" key="3">
    <source>
        <dbReference type="ARBA" id="ARBA00022840"/>
    </source>
</evidence>
<keyword evidence="3" id="KW-0067">ATP-binding</keyword>
<dbReference type="Gene3D" id="3.30.1360.40">
    <property type="match status" value="1"/>
</dbReference>
<name>A0A6J6T3M7_9ZZZZ</name>
<dbReference type="SMART" id="SM00796">
    <property type="entry name" value="AHS1"/>
    <property type="match status" value="1"/>
</dbReference>